<dbReference type="PANTHER" id="PTHR31707">
    <property type="entry name" value="PECTINESTERASE"/>
    <property type="match status" value="1"/>
</dbReference>
<comment type="pathway">
    <text evidence="2">Glycan metabolism; pectin degradation; 2-dehydro-3-deoxy-D-gluconate from pectin: step 1/5.</text>
</comment>
<sequence>GQYKTIGDALKMVPKKSLKRFVVYVKKGEYVENIDLDKNTWNVMIYGDGMTETVVSGSRNFMDGTPTFETATFGNL</sequence>
<reference evidence="7 8" key="1">
    <citation type="journal article" date="2018" name="Front. Plant Sci.">
        <title>Red Clover (Trifolium pratense) and Zigzag Clover (T. medium) - A Picture of Genomic Similarities and Differences.</title>
        <authorList>
            <person name="Dluhosova J."/>
            <person name="Istvanek J."/>
            <person name="Nedelnik J."/>
            <person name="Repkova J."/>
        </authorList>
    </citation>
    <scope>NUCLEOTIDE SEQUENCE [LARGE SCALE GENOMIC DNA]</scope>
    <source>
        <strain evidence="8">cv. 10/8</strain>
        <tissue evidence="7">Leaf</tissue>
    </source>
</reference>
<dbReference type="Gene3D" id="2.160.20.10">
    <property type="entry name" value="Single-stranded right-handed beta-helix, Pectin lyase-like"/>
    <property type="match status" value="1"/>
</dbReference>
<dbReference type="GO" id="GO:0042545">
    <property type="term" value="P:cell wall modification"/>
    <property type="evidence" value="ECO:0007669"/>
    <property type="project" value="InterPro"/>
</dbReference>
<keyword evidence="3" id="KW-0134">Cell wall</keyword>
<dbReference type="InterPro" id="IPR000070">
    <property type="entry name" value="Pectinesterase_cat"/>
</dbReference>
<evidence type="ECO:0000256" key="1">
    <source>
        <dbReference type="ARBA" id="ARBA00004191"/>
    </source>
</evidence>
<evidence type="ECO:0000313" key="8">
    <source>
        <dbReference type="Proteomes" id="UP000265520"/>
    </source>
</evidence>
<dbReference type="UniPathway" id="UPA00545">
    <property type="reaction ID" value="UER00823"/>
</dbReference>
<dbReference type="InterPro" id="IPR012334">
    <property type="entry name" value="Pectin_lyas_fold"/>
</dbReference>
<evidence type="ECO:0000256" key="4">
    <source>
        <dbReference type="ARBA" id="ARBA00022801"/>
    </source>
</evidence>
<feature type="non-terminal residue" evidence="7">
    <location>
        <position position="1"/>
    </location>
</feature>
<comment type="subcellular location">
    <subcellularLocation>
        <location evidence="1">Secreted</location>
        <location evidence="1">Cell wall</location>
    </subcellularLocation>
</comment>
<protein>
    <submittedName>
        <fullName evidence="7">Pectinesterase 3-like</fullName>
    </submittedName>
</protein>
<feature type="domain" description="Pectinesterase catalytic" evidence="6">
    <location>
        <begin position="1"/>
        <end position="74"/>
    </location>
</feature>
<evidence type="ECO:0000256" key="3">
    <source>
        <dbReference type="ARBA" id="ARBA00022512"/>
    </source>
</evidence>
<proteinExistence type="predicted"/>
<evidence type="ECO:0000313" key="7">
    <source>
        <dbReference type="EMBL" id="MCI22824.1"/>
    </source>
</evidence>
<dbReference type="InterPro" id="IPR011050">
    <property type="entry name" value="Pectin_lyase_fold/virulence"/>
</dbReference>
<dbReference type="Proteomes" id="UP000265520">
    <property type="component" value="Unassembled WGS sequence"/>
</dbReference>
<evidence type="ECO:0000256" key="2">
    <source>
        <dbReference type="ARBA" id="ARBA00005184"/>
    </source>
</evidence>
<name>A0A392QG38_9FABA</name>
<dbReference type="EMBL" id="LXQA010132560">
    <property type="protein sequence ID" value="MCI22824.1"/>
    <property type="molecule type" value="Genomic_DNA"/>
</dbReference>
<organism evidence="7 8">
    <name type="scientific">Trifolium medium</name>
    <dbReference type="NCBI Taxonomy" id="97028"/>
    <lineage>
        <taxon>Eukaryota</taxon>
        <taxon>Viridiplantae</taxon>
        <taxon>Streptophyta</taxon>
        <taxon>Embryophyta</taxon>
        <taxon>Tracheophyta</taxon>
        <taxon>Spermatophyta</taxon>
        <taxon>Magnoliopsida</taxon>
        <taxon>eudicotyledons</taxon>
        <taxon>Gunneridae</taxon>
        <taxon>Pentapetalae</taxon>
        <taxon>rosids</taxon>
        <taxon>fabids</taxon>
        <taxon>Fabales</taxon>
        <taxon>Fabaceae</taxon>
        <taxon>Papilionoideae</taxon>
        <taxon>50 kb inversion clade</taxon>
        <taxon>NPAAA clade</taxon>
        <taxon>Hologalegina</taxon>
        <taxon>IRL clade</taxon>
        <taxon>Trifolieae</taxon>
        <taxon>Trifolium</taxon>
    </lineage>
</organism>
<keyword evidence="5" id="KW-0063">Aspartyl esterase</keyword>
<evidence type="ECO:0000259" key="6">
    <source>
        <dbReference type="Pfam" id="PF01095"/>
    </source>
</evidence>
<dbReference type="Pfam" id="PF01095">
    <property type="entry name" value="Pectinesterase"/>
    <property type="match status" value="1"/>
</dbReference>
<dbReference type="SUPFAM" id="SSF51126">
    <property type="entry name" value="Pectin lyase-like"/>
    <property type="match status" value="1"/>
</dbReference>
<dbReference type="GO" id="GO:0045490">
    <property type="term" value="P:pectin catabolic process"/>
    <property type="evidence" value="ECO:0007669"/>
    <property type="project" value="UniProtKB-UniPathway"/>
</dbReference>
<comment type="caution">
    <text evidence="7">The sequence shown here is derived from an EMBL/GenBank/DDBJ whole genome shotgun (WGS) entry which is preliminary data.</text>
</comment>
<accession>A0A392QG38</accession>
<keyword evidence="3" id="KW-0964">Secreted</keyword>
<evidence type="ECO:0000256" key="5">
    <source>
        <dbReference type="ARBA" id="ARBA00023085"/>
    </source>
</evidence>
<dbReference type="AlphaFoldDB" id="A0A392QG38"/>
<keyword evidence="4" id="KW-0378">Hydrolase</keyword>
<dbReference type="GO" id="GO:0030599">
    <property type="term" value="F:pectinesterase activity"/>
    <property type="evidence" value="ECO:0007669"/>
    <property type="project" value="InterPro"/>
</dbReference>
<keyword evidence="8" id="KW-1185">Reference proteome</keyword>